<keyword evidence="1" id="KW-0433">Leucine-rich repeat</keyword>
<dbReference type="EMBL" id="JACEFO010002379">
    <property type="protein sequence ID" value="KAF8663018.1"/>
    <property type="molecule type" value="Genomic_DNA"/>
</dbReference>
<dbReference type="InterPro" id="IPR032675">
    <property type="entry name" value="LRR_dom_sf"/>
</dbReference>
<feature type="region of interest" description="Disordered" evidence="3">
    <location>
        <begin position="145"/>
        <end position="166"/>
    </location>
</feature>
<dbReference type="AlphaFoldDB" id="A0A835E5S5"/>
<comment type="caution">
    <text evidence="6">The sequence shown here is derived from an EMBL/GenBank/DDBJ whole genome shotgun (WGS) entry which is preliminary data.</text>
</comment>
<feature type="signal peptide" evidence="4">
    <location>
        <begin position="1"/>
        <end position="43"/>
    </location>
</feature>
<protein>
    <recommendedName>
        <fullName evidence="5">Leucine-rich repeat-containing N-terminal plant-type domain-containing protein</fullName>
    </recommendedName>
</protein>
<dbReference type="Pfam" id="PF08263">
    <property type="entry name" value="LRRNT_2"/>
    <property type="match status" value="1"/>
</dbReference>
<keyword evidence="4" id="KW-0732">Signal</keyword>
<feature type="compositionally biased region" description="Low complexity" evidence="3">
    <location>
        <begin position="149"/>
        <end position="162"/>
    </location>
</feature>
<evidence type="ECO:0000259" key="5">
    <source>
        <dbReference type="Pfam" id="PF08263"/>
    </source>
</evidence>
<feature type="chain" id="PRO_5032634011" description="Leucine-rich repeat-containing N-terminal plant-type domain-containing protein" evidence="4">
    <location>
        <begin position="44"/>
        <end position="240"/>
    </location>
</feature>
<dbReference type="OrthoDB" id="1394818at2759"/>
<reference evidence="6" key="1">
    <citation type="submission" date="2020-07" db="EMBL/GenBank/DDBJ databases">
        <title>Genome sequence and genetic diversity analysis of an under-domesticated orphan crop, white fonio (Digitaria exilis).</title>
        <authorList>
            <person name="Bennetzen J.L."/>
            <person name="Chen S."/>
            <person name="Ma X."/>
            <person name="Wang X."/>
            <person name="Yssel A.E.J."/>
            <person name="Chaluvadi S.R."/>
            <person name="Johnson M."/>
            <person name="Gangashetty P."/>
            <person name="Hamidou F."/>
            <person name="Sanogo M.D."/>
            <person name="Zwaenepoel A."/>
            <person name="Wallace J."/>
            <person name="Van De Peer Y."/>
            <person name="Van Deynze A."/>
        </authorList>
    </citation>
    <scope>NUCLEOTIDE SEQUENCE</scope>
    <source>
        <tissue evidence="6">Leaves</tissue>
    </source>
</reference>
<organism evidence="6 7">
    <name type="scientific">Digitaria exilis</name>
    <dbReference type="NCBI Taxonomy" id="1010633"/>
    <lineage>
        <taxon>Eukaryota</taxon>
        <taxon>Viridiplantae</taxon>
        <taxon>Streptophyta</taxon>
        <taxon>Embryophyta</taxon>
        <taxon>Tracheophyta</taxon>
        <taxon>Spermatophyta</taxon>
        <taxon>Magnoliopsida</taxon>
        <taxon>Liliopsida</taxon>
        <taxon>Poales</taxon>
        <taxon>Poaceae</taxon>
        <taxon>PACMAD clade</taxon>
        <taxon>Panicoideae</taxon>
        <taxon>Panicodae</taxon>
        <taxon>Paniceae</taxon>
        <taxon>Anthephorinae</taxon>
        <taxon>Digitaria</taxon>
    </lineage>
</organism>
<gene>
    <name evidence="6" type="ORF">HU200_055607</name>
</gene>
<proteinExistence type="predicted"/>
<keyword evidence="2" id="KW-0677">Repeat</keyword>
<dbReference type="Gene3D" id="3.80.10.10">
    <property type="entry name" value="Ribonuclease Inhibitor"/>
    <property type="match status" value="1"/>
</dbReference>
<evidence type="ECO:0000313" key="7">
    <source>
        <dbReference type="Proteomes" id="UP000636709"/>
    </source>
</evidence>
<sequence>MPRRSIASSIASASHGEALSPRSLTYTLLLLLLRLISCSLAGAEPTGSLPVPPRLLPLGNDDDDESSSSSSCAAALGSWRNGTDCCSWEGVSCGYIPGYTGGGQVISLDLSNCACGSGGGARLDDGALFSLPSLAHVNRTCNVNDDDSNGSSSVSKSAELLSQRGGPLEGSVEQVKTHHYYYELVMAEEMEQTTRWKWVRTLLWALVALGLYPVHNPLMSLRGQRAPNPVAVIPAEQEDE</sequence>
<dbReference type="Proteomes" id="UP000636709">
    <property type="component" value="Unassembled WGS sequence"/>
</dbReference>
<name>A0A835E5S5_9POAL</name>
<dbReference type="InterPro" id="IPR013210">
    <property type="entry name" value="LRR_N_plant-typ"/>
</dbReference>
<evidence type="ECO:0000313" key="6">
    <source>
        <dbReference type="EMBL" id="KAF8663018.1"/>
    </source>
</evidence>
<evidence type="ECO:0000256" key="4">
    <source>
        <dbReference type="SAM" id="SignalP"/>
    </source>
</evidence>
<evidence type="ECO:0000256" key="3">
    <source>
        <dbReference type="SAM" id="MobiDB-lite"/>
    </source>
</evidence>
<accession>A0A835E5S5</accession>
<keyword evidence="7" id="KW-1185">Reference proteome</keyword>
<evidence type="ECO:0000256" key="1">
    <source>
        <dbReference type="ARBA" id="ARBA00022614"/>
    </source>
</evidence>
<evidence type="ECO:0000256" key="2">
    <source>
        <dbReference type="ARBA" id="ARBA00022737"/>
    </source>
</evidence>
<feature type="domain" description="Leucine-rich repeat-containing N-terminal plant-type" evidence="5">
    <location>
        <begin position="73"/>
        <end position="93"/>
    </location>
</feature>